<dbReference type="Gene3D" id="3.30.460.30">
    <property type="entry name" value="Glutamyl-tRNA reductase, N-terminal domain"/>
    <property type="match status" value="1"/>
</dbReference>
<evidence type="ECO:0000256" key="9">
    <source>
        <dbReference type="RuleBase" id="RU000584"/>
    </source>
</evidence>
<dbReference type="PANTHER" id="PTHR43013">
    <property type="entry name" value="GLUTAMYL-TRNA REDUCTASE"/>
    <property type="match status" value="1"/>
</dbReference>
<evidence type="ECO:0000259" key="10">
    <source>
        <dbReference type="Pfam" id="PF00745"/>
    </source>
</evidence>
<evidence type="ECO:0000256" key="2">
    <source>
        <dbReference type="ARBA" id="ARBA00005916"/>
    </source>
</evidence>
<dbReference type="InterPro" id="IPR006151">
    <property type="entry name" value="Shikm_DH/Glu-tRNA_Rdtase"/>
</dbReference>
<evidence type="ECO:0000256" key="6">
    <source>
        <dbReference type="ARBA" id="ARBA00023244"/>
    </source>
</evidence>
<dbReference type="EMBL" id="JBHLYQ010000166">
    <property type="protein sequence ID" value="MFC0082839.1"/>
    <property type="molecule type" value="Genomic_DNA"/>
</dbReference>
<feature type="active site" description="Nucleophile" evidence="8">
    <location>
        <position position="50"/>
    </location>
</feature>
<dbReference type="Pfam" id="PF05201">
    <property type="entry name" value="GlutR_N"/>
    <property type="match status" value="1"/>
</dbReference>
<dbReference type="InterPro" id="IPR036343">
    <property type="entry name" value="GluRdtase_N_sf"/>
</dbReference>
<evidence type="ECO:0000256" key="4">
    <source>
        <dbReference type="ARBA" id="ARBA00022857"/>
    </source>
</evidence>
<feature type="binding site" evidence="8">
    <location>
        <begin position="114"/>
        <end position="116"/>
    </location>
    <ligand>
        <name>substrate</name>
    </ligand>
</feature>
<dbReference type="InterPro" id="IPR036291">
    <property type="entry name" value="NAD(P)-bd_dom_sf"/>
</dbReference>
<feature type="binding site" evidence="8">
    <location>
        <begin position="190"/>
        <end position="195"/>
    </location>
    <ligand>
        <name>NADP(+)</name>
        <dbReference type="ChEBI" id="CHEBI:58349"/>
    </ligand>
</feature>
<organism evidence="13 14">
    <name type="scientific">Aciditerrimonas ferrireducens</name>
    <dbReference type="NCBI Taxonomy" id="667306"/>
    <lineage>
        <taxon>Bacteria</taxon>
        <taxon>Bacillati</taxon>
        <taxon>Actinomycetota</taxon>
        <taxon>Acidimicrobiia</taxon>
        <taxon>Acidimicrobiales</taxon>
        <taxon>Acidimicrobiaceae</taxon>
        <taxon>Aciditerrimonas</taxon>
    </lineage>
</organism>
<comment type="function">
    <text evidence="8">Catalyzes the NADPH-dependent reduction of glutamyl-tRNA(Glu) to glutamate 1-semialdehyde (GSA).</text>
</comment>
<dbReference type="NCBIfam" id="TIGR01035">
    <property type="entry name" value="hemA"/>
    <property type="match status" value="1"/>
</dbReference>
<evidence type="ECO:0000313" key="14">
    <source>
        <dbReference type="Proteomes" id="UP001589788"/>
    </source>
</evidence>
<dbReference type="HAMAP" id="MF_00087">
    <property type="entry name" value="Glu_tRNA_reductase"/>
    <property type="match status" value="1"/>
</dbReference>
<comment type="similarity">
    <text evidence="2 8 9">Belongs to the glutamyl-tRNA reductase family.</text>
</comment>
<evidence type="ECO:0000256" key="7">
    <source>
        <dbReference type="ARBA" id="ARBA00047464"/>
    </source>
</evidence>
<protein>
    <recommendedName>
        <fullName evidence="3 8">Glutamyl-tRNA reductase</fullName>
        <shortName evidence="8">GluTR</shortName>
        <ecNumber evidence="3 8">1.2.1.70</ecNumber>
    </recommendedName>
</protein>
<dbReference type="PANTHER" id="PTHR43013:SF1">
    <property type="entry name" value="GLUTAMYL-TRNA REDUCTASE"/>
    <property type="match status" value="1"/>
</dbReference>
<keyword evidence="14" id="KW-1185">Reference proteome</keyword>
<keyword evidence="5 8" id="KW-0560">Oxidoreductase</keyword>
<feature type="domain" description="Tetrapyrrole biosynthesis glutamyl-tRNA reductase dimerisation" evidence="10">
    <location>
        <begin position="321"/>
        <end position="419"/>
    </location>
</feature>
<dbReference type="InterPro" id="IPR000343">
    <property type="entry name" value="4pyrrol_synth_GluRdtase"/>
</dbReference>
<dbReference type="Pfam" id="PF00745">
    <property type="entry name" value="GlutR_dimer"/>
    <property type="match status" value="1"/>
</dbReference>
<feature type="binding site" evidence="8">
    <location>
        <position position="109"/>
    </location>
    <ligand>
        <name>substrate</name>
    </ligand>
</feature>
<dbReference type="InterPro" id="IPR015895">
    <property type="entry name" value="4pyrrol_synth_GluRdtase_N"/>
</dbReference>
<evidence type="ECO:0000256" key="8">
    <source>
        <dbReference type="HAMAP-Rule" id="MF_00087"/>
    </source>
</evidence>
<evidence type="ECO:0000256" key="1">
    <source>
        <dbReference type="ARBA" id="ARBA00005059"/>
    </source>
</evidence>
<comment type="subunit">
    <text evidence="8">Homodimer.</text>
</comment>
<feature type="domain" description="Glutamyl-tRNA reductase N-terminal" evidence="12">
    <location>
        <begin position="6"/>
        <end position="156"/>
    </location>
</feature>
<dbReference type="Pfam" id="PF01488">
    <property type="entry name" value="Shikimate_DH"/>
    <property type="match status" value="1"/>
</dbReference>
<evidence type="ECO:0000256" key="5">
    <source>
        <dbReference type="ARBA" id="ARBA00023002"/>
    </source>
</evidence>
<proteinExistence type="inferred from homology"/>
<feature type="binding site" evidence="8">
    <location>
        <begin position="49"/>
        <end position="52"/>
    </location>
    <ligand>
        <name>substrate</name>
    </ligand>
</feature>
<reference evidence="13 14" key="1">
    <citation type="submission" date="2024-09" db="EMBL/GenBank/DDBJ databases">
        <authorList>
            <person name="Sun Q."/>
            <person name="Mori K."/>
        </authorList>
    </citation>
    <scope>NUCLEOTIDE SEQUENCE [LARGE SCALE GENOMIC DNA]</scope>
    <source>
        <strain evidence="13 14">JCM 15389</strain>
    </source>
</reference>
<evidence type="ECO:0000259" key="12">
    <source>
        <dbReference type="Pfam" id="PF05201"/>
    </source>
</evidence>
<dbReference type="EC" id="1.2.1.70" evidence="3 8"/>
<comment type="caution">
    <text evidence="13">The sequence shown here is derived from an EMBL/GenBank/DDBJ whole genome shotgun (WGS) entry which is preliminary data.</text>
</comment>
<dbReference type="InterPro" id="IPR015896">
    <property type="entry name" value="4pyrrol_synth_GluRdtase_dimer"/>
</dbReference>
<evidence type="ECO:0000256" key="3">
    <source>
        <dbReference type="ARBA" id="ARBA00012970"/>
    </source>
</evidence>
<sequence>MSLVVVGLEPDRVPLDLLERVAVPEDDLAKVLADLAEAAEVTEVAVVSTCLRTEVYAVVDRFHDGVGHLQRFLAERAGLDLGQLADRMTVGFDDQVADHLFRVAAGLRSAVLGESEVLGQVRRAGEQAVAAQAAGPVLRELFRRAVLAGRRVRSETAISRGSLSLSHVAAELAAEQLGGTLAGRSALVVGAGEMGQGVTRALVAAGARVQVVNRTLARAEALVAEAGAAGALGLGGLRRVLPSAEVVAVCTAGGVPILEAATLEALRPDAQTPLVVVDLGMPRAVERAVGQLPGVRLFDLEDLRARAQETLGGRRAEVASAEAVVAEELARYRAEQRARGAAPVVAALRRRVEAWQDEALVRARRRHPDLTEEQWAAVATVSRDLVARLLHQPSVVLKEAAGTSRGERLVEAARALFGL</sequence>
<comment type="domain">
    <text evidence="8">Possesses an unusual extended V-shaped dimeric structure with each monomer consisting of three distinct domains arranged along a curved 'spinal' alpha-helix. The N-terminal catalytic domain specifically recognizes the glutamate moiety of the substrate. The second domain is the NADPH-binding domain, and the third C-terminal domain is responsible for dimerization.</text>
</comment>
<dbReference type="SUPFAM" id="SSF69742">
    <property type="entry name" value="Glutamyl tRNA-reductase catalytic, N-terminal domain"/>
    <property type="match status" value="1"/>
</dbReference>
<keyword evidence="6 8" id="KW-0627">Porphyrin biosynthesis</keyword>
<comment type="pathway">
    <text evidence="1 8 9">Porphyrin-containing compound metabolism; protoporphyrin-IX biosynthesis; 5-aminolevulinate from L-glutamyl-tRNA(Glu): step 1/2.</text>
</comment>
<comment type="catalytic activity">
    <reaction evidence="7 8 9">
        <text>(S)-4-amino-5-oxopentanoate + tRNA(Glu) + NADP(+) = L-glutamyl-tRNA(Glu) + NADPH + H(+)</text>
        <dbReference type="Rhea" id="RHEA:12344"/>
        <dbReference type="Rhea" id="RHEA-COMP:9663"/>
        <dbReference type="Rhea" id="RHEA-COMP:9680"/>
        <dbReference type="ChEBI" id="CHEBI:15378"/>
        <dbReference type="ChEBI" id="CHEBI:57501"/>
        <dbReference type="ChEBI" id="CHEBI:57783"/>
        <dbReference type="ChEBI" id="CHEBI:58349"/>
        <dbReference type="ChEBI" id="CHEBI:78442"/>
        <dbReference type="ChEBI" id="CHEBI:78520"/>
        <dbReference type="EC" id="1.2.1.70"/>
    </reaction>
</comment>
<feature type="binding site" evidence="8">
    <location>
        <position position="120"/>
    </location>
    <ligand>
        <name>substrate</name>
    </ligand>
</feature>
<dbReference type="RefSeq" id="WP_377790505.1">
    <property type="nucleotide sequence ID" value="NZ_JBHLYQ010000166.1"/>
</dbReference>
<gene>
    <name evidence="8 13" type="primary">hemA</name>
    <name evidence="13" type="ORF">ACFFRE_11930</name>
</gene>
<dbReference type="Proteomes" id="UP001589788">
    <property type="component" value="Unassembled WGS sequence"/>
</dbReference>
<dbReference type="SUPFAM" id="SSF69075">
    <property type="entry name" value="Glutamyl tRNA-reductase dimerization domain"/>
    <property type="match status" value="1"/>
</dbReference>
<dbReference type="SUPFAM" id="SSF51735">
    <property type="entry name" value="NAD(P)-binding Rossmann-fold domains"/>
    <property type="match status" value="1"/>
</dbReference>
<accession>A0ABV6C585</accession>
<dbReference type="GO" id="GO:0008883">
    <property type="term" value="F:glutamyl-tRNA reductase activity"/>
    <property type="evidence" value="ECO:0007669"/>
    <property type="project" value="UniProtKB-EC"/>
</dbReference>
<keyword evidence="4 8" id="KW-0521">NADP</keyword>
<name>A0ABV6C585_9ACTN</name>
<evidence type="ECO:0000259" key="11">
    <source>
        <dbReference type="Pfam" id="PF01488"/>
    </source>
</evidence>
<feature type="site" description="Important for activity" evidence="8">
    <location>
        <position position="99"/>
    </location>
</feature>
<feature type="domain" description="Quinate/shikimate 5-dehydrogenase/glutamyl-tRNA reductase" evidence="11">
    <location>
        <begin position="172"/>
        <end position="304"/>
    </location>
</feature>
<dbReference type="InterPro" id="IPR036453">
    <property type="entry name" value="GluRdtase_dimer_dom_sf"/>
</dbReference>
<evidence type="ECO:0000313" key="13">
    <source>
        <dbReference type="EMBL" id="MFC0082839.1"/>
    </source>
</evidence>
<dbReference type="Gene3D" id="3.40.50.720">
    <property type="entry name" value="NAD(P)-binding Rossmann-like Domain"/>
    <property type="match status" value="1"/>
</dbReference>
<dbReference type="PIRSF" id="PIRSF000445">
    <property type="entry name" value="4pyrrol_synth_GluRdtase"/>
    <property type="match status" value="1"/>
</dbReference>
<comment type="miscellaneous">
    <text evidence="8">During catalysis, the active site Cys acts as a nucleophile attacking the alpha-carbonyl group of tRNA-bound glutamate with the formation of a thioester intermediate between enzyme and glutamate, and the concomitant release of tRNA(Glu). The thioester intermediate is finally reduced by direct hydride transfer from NADPH, to form the product GSA.</text>
</comment>